<dbReference type="RefSeq" id="XP_022375862.1">
    <property type="nucleotide sequence ID" value="XM_022520154.1"/>
</dbReference>
<keyword evidence="5 7" id="KW-0472">Membrane</keyword>
<organism evidence="8 9">
    <name type="scientific">Enhydra lutris kenyoni</name>
    <name type="common">northern sea otter</name>
    <dbReference type="NCBI Taxonomy" id="391180"/>
    <lineage>
        <taxon>Eukaryota</taxon>
        <taxon>Metazoa</taxon>
        <taxon>Chordata</taxon>
        <taxon>Craniata</taxon>
        <taxon>Vertebrata</taxon>
        <taxon>Euteleostomi</taxon>
        <taxon>Mammalia</taxon>
        <taxon>Eutheria</taxon>
        <taxon>Laurasiatheria</taxon>
        <taxon>Carnivora</taxon>
        <taxon>Caniformia</taxon>
        <taxon>Musteloidea</taxon>
        <taxon>Mustelidae</taxon>
        <taxon>Lutrinae</taxon>
        <taxon>Enhydra</taxon>
    </lineage>
</organism>
<dbReference type="AlphaFoldDB" id="A0A2Y9KPE9"/>
<feature type="transmembrane region" description="Helical" evidence="7">
    <location>
        <begin position="818"/>
        <end position="840"/>
    </location>
</feature>
<dbReference type="GO" id="GO:0016020">
    <property type="term" value="C:membrane"/>
    <property type="evidence" value="ECO:0007669"/>
    <property type="project" value="UniProtKB-SubCell"/>
</dbReference>
<evidence type="ECO:0000256" key="7">
    <source>
        <dbReference type="SAM" id="Phobius"/>
    </source>
</evidence>
<protein>
    <submittedName>
        <fullName evidence="9">Sodium-dependent glucose transporter 1</fullName>
    </submittedName>
</protein>
<dbReference type="InterPro" id="IPR036259">
    <property type="entry name" value="MFS_trans_sf"/>
</dbReference>
<dbReference type="InterPro" id="IPR011701">
    <property type="entry name" value="MFS"/>
</dbReference>
<evidence type="ECO:0000313" key="9">
    <source>
        <dbReference type="RefSeq" id="XP_022375862.1"/>
    </source>
</evidence>
<accession>A0A2Y9KPE9</accession>
<dbReference type="GO" id="GO:0022857">
    <property type="term" value="F:transmembrane transporter activity"/>
    <property type="evidence" value="ECO:0007669"/>
    <property type="project" value="InterPro"/>
</dbReference>
<dbReference type="Pfam" id="PF07690">
    <property type="entry name" value="MFS_1"/>
    <property type="match status" value="1"/>
</dbReference>
<evidence type="ECO:0000256" key="1">
    <source>
        <dbReference type="ARBA" id="ARBA00004141"/>
    </source>
</evidence>
<feature type="transmembrane region" description="Helical" evidence="7">
    <location>
        <begin position="882"/>
        <end position="903"/>
    </location>
</feature>
<feature type="transmembrane region" description="Helical" evidence="7">
    <location>
        <begin position="852"/>
        <end position="876"/>
    </location>
</feature>
<comment type="subcellular location">
    <subcellularLocation>
        <location evidence="1">Membrane</location>
        <topology evidence="1">Multi-pass membrane protein</topology>
    </subcellularLocation>
</comment>
<feature type="transmembrane region" description="Helical" evidence="7">
    <location>
        <begin position="488"/>
        <end position="511"/>
    </location>
</feature>
<evidence type="ECO:0000313" key="8">
    <source>
        <dbReference type="Proteomes" id="UP000248482"/>
    </source>
</evidence>
<gene>
    <name evidence="9" type="primary">LOC111158236</name>
</gene>
<proteinExistence type="inferred from homology"/>
<dbReference type="OrthoDB" id="546893at2759"/>
<dbReference type="GeneID" id="111158236"/>
<dbReference type="SUPFAM" id="SSF103473">
    <property type="entry name" value="MFS general substrate transporter"/>
    <property type="match status" value="1"/>
</dbReference>
<evidence type="ECO:0000256" key="5">
    <source>
        <dbReference type="ARBA" id="ARBA00023136"/>
    </source>
</evidence>
<keyword evidence="3 7" id="KW-0812">Transmembrane</keyword>
<dbReference type="PANTHER" id="PTHR23121:SF9">
    <property type="entry name" value="SODIUM-DEPENDENT GLUCOSE TRANSPORTER 1"/>
    <property type="match status" value="1"/>
</dbReference>
<feature type="region of interest" description="Disordered" evidence="6">
    <location>
        <begin position="911"/>
        <end position="945"/>
    </location>
</feature>
<dbReference type="KEGG" id="elk:111158236"/>
<feature type="transmembrane region" description="Helical" evidence="7">
    <location>
        <begin position="795"/>
        <end position="812"/>
    </location>
</feature>
<dbReference type="CTD" id="91749"/>
<reference evidence="9" key="1">
    <citation type="submission" date="2025-08" db="UniProtKB">
        <authorList>
            <consortium name="RefSeq"/>
        </authorList>
    </citation>
    <scope>IDENTIFICATION</scope>
    <source>
        <tissue evidence="9">Blood</tissue>
    </source>
</reference>
<feature type="transmembrane region" description="Helical" evidence="7">
    <location>
        <begin position="557"/>
        <end position="574"/>
    </location>
</feature>
<evidence type="ECO:0000256" key="2">
    <source>
        <dbReference type="ARBA" id="ARBA00008335"/>
    </source>
</evidence>
<name>A0A2Y9KPE9_ENHLU</name>
<dbReference type="FunFam" id="1.20.1250.20:FF:000367">
    <property type="entry name" value="Major facilitator superfamily domain containing 4B"/>
    <property type="match status" value="1"/>
</dbReference>
<feature type="transmembrane region" description="Helical" evidence="7">
    <location>
        <begin position="531"/>
        <end position="550"/>
    </location>
</feature>
<sequence>MCKKIEQWHNYTRIQIFGKGDQRKSTTFNKHFLKTHFAPGTMLKDKQDMVPSLQYSERPKAAQHRKAFDNQQLIMGQLSDQPLSGTCSGQTRSNRAEALKTELRLKPTTTEGDAKPVMLTPVRQRTRKLWPNPEGRDNQQNNSEITQVLEYSDEDSKSASTCCRSEQVGGVSLDNSSMEDAPKSFATCLSYNLLFSSIHYAFRFSYIRLFSKRPSLILKSKKVLLNHSACAFSGRDLVKEQKGTKSWNWVKKTRLPSPPAHLYSGILETRVLLVSDNGITRRDWSQSVLETSAVGDRPLGSLCPARRPGERVQSQTLPVLARFFARNRVASSYLTPPRSPGCSFSSLRHAARARWASVGSAVCDATARAPRPVSQATTETSGLRAAAVGERPHFRHVTPSDTSRAEGLASPACNTLRVPKFDFPASTRAGRRQDRFSSAAELELEVELRGARAPAAGQRLLGVQAAAENEAEAVAVAGFRRGRQAGSILRWFITVILCAAFLGLGMSVAILGPTFQDLATNVNRNISSLSLIFVGRAFGFLSGSVIGGVLLDILNHFLLLGVSMLTTTVGLYLVPFCKTAVLLIVMMSVFGVSAGILDTGGNVLILAIWGDRGAPHMQALHFSFALGAFLAPLLAKLALGTTVSAENRTEADSSHSALNPSSEADSESVLGVPDNMNLLWAYALIGTYVFVVAIFFLALFLKKSSRQEKAKTSAQRSRRAKYHNALLCLLFLFFFFYVGAEVTYGSYVFSFATTHAGMKESEAAGLNSIFWGTFAACRGLAIFFATCLQPGTMIVLSNIGSLASSLLLVLFDKSPVCLWIATSVYGASMATTFPSGVSWIEQYTTIHGKSAAFFVVGAALGEMAIPAIIGILQGQYPDLPVVLYTCLGASIATTVLFPVLYKLATAPLHPQRKGHRKSEDQKALLSSSELNDYEDDNEEEEAEKWNEMDFEVIEMNDTMRNSVIETSRSILTEPLAEVSSQSHPSAVVLQSPVNHLARNQAKRD</sequence>
<feature type="transmembrane region" description="Helical" evidence="7">
    <location>
        <begin position="679"/>
        <end position="701"/>
    </location>
</feature>
<evidence type="ECO:0000256" key="6">
    <source>
        <dbReference type="SAM" id="MobiDB-lite"/>
    </source>
</evidence>
<dbReference type="Gene3D" id="1.20.1250.20">
    <property type="entry name" value="MFS general substrate transporter like domains"/>
    <property type="match status" value="2"/>
</dbReference>
<dbReference type="PANTHER" id="PTHR23121">
    <property type="entry name" value="SODIUM-DEPENDENT GLUCOSE TRANSPORTER 1"/>
    <property type="match status" value="1"/>
</dbReference>
<feature type="transmembrane region" description="Helical" evidence="7">
    <location>
        <begin position="619"/>
        <end position="639"/>
    </location>
</feature>
<comment type="similarity">
    <text evidence="2">Belongs to the major facilitator superfamily.</text>
</comment>
<evidence type="ECO:0000256" key="4">
    <source>
        <dbReference type="ARBA" id="ARBA00022989"/>
    </source>
</evidence>
<feature type="transmembrane region" description="Helical" evidence="7">
    <location>
        <begin position="722"/>
        <end position="740"/>
    </location>
</feature>
<evidence type="ECO:0000256" key="3">
    <source>
        <dbReference type="ARBA" id="ARBA00022692"/>
    </source>
</evidence>
<keyword evidence="4 7" id="KW-1133">Transmembrane helix</keyword>
<feature type="transmembrane region" description="Helical" evidence="7">
    <location>
        <begin position="580"/>
        <end position="607"/>
    </location>
</feature>
<keyword evidence="9" id="KW-0762">Sugar transport</keyword>
<keyword evidence="8" id="KW-1185">Reference proteome</keyword>
<feature type="compositionally biased region" description="Acidic residues" evidence="6">
    <location>
        <begin position="931"/>
        <end position="945"/>
    </location>
</feature>
<keyword evidence="9" id="KW-0813">Transport</keyword>
<feature type="region of interest" description="Disordered" evidence="6">
    <location>
        <begin position="975"/>
        <end position="1004"/>
    </location>
</feature>
<dbReference type="Proteomes" id="UP000248482">
    <property type="component" value="Unplaced"/>
</dbReference>
<dbReference type="CDD" id="cd17454">
    <property type="entry name" value="MFS_NaGLT1_MFSD4B"/>
    <property type="match status" value="1"/>
</dbReference>